<dbReference type="VEuPathDB" id="FungiDB:EYZ11_009250"/>
<feature type="compositionally biased region" description="Basic and acidic residues" evidence="1">
    <location>
        <begin position="36"/>
        <end position="50"/>
    </location>
</feature>
<keyword evidence="3" id="KW-1185">Reference proteome</keyword>
<evidence type="ECO:0000313" key="2">
    <source>
        <dbReference type="EMBL" id="THC91300.1"/>
    </source>
</evidence>
<evidence type="ECO:0000256" key="1">
    <source>
        <dbReference type="SAM" id="MobiDB-lite"/>
    </source>
</evidence>
<dbReference type="AlphaFoldDB" id="A0A4S3J8K7"/>
<dbReference type="Proteomes" id="UP000308092">
    <property type="component" value="Unassembled WGS sequence"/>
</dbReference>
<feature type="region of interest" description="Disordered" evidence="1">
    <location>
        <begin position="28"/>
        <end position="50"/>
    </location>
</feature>
<sequence>MSLTLSKTLSTSLLRSLHSLRPIQARFLHPETASTKGEDSDRGEVDFRPLGGRDEIERILWPDREDPKIDEM</sequence>
<comment type="caution">
    <text evidence="2">The sequence shown here is derived from an EMBL/GenBank/DDBJ whole genome shotgun (WGS) entry which is preliminary data.</text>
</comment>
<proteinExistence type="predicted"/>
<evidence type="ECO:0000313" key="3">
    <source>
        <dbReference type="Proteomes" id="UP000308092"/>
    </source>
</evidence>
<gene>
    <name evidence="2" type="ORF">EYZ11_009250</name>
</gene>
<accession>A0A4S3J8K7</accession>
<protein>
    <submittedName>
        <fullName evidence="2">Uncharacterized protein</fullName>
    </submittedName>
</protein>
<name>A0A4S3J8K7_9EURO</name>
<dbReference type="EMBL" id="SOSA01000429">
    <property type="protein sequence ID" value="THC91300.1"/>
    <property type="molecule type" value="Genomic_DNA"/>
</dbReference>
<organism evidence="2 3">
    <name type="scientific">Aspergillus tanneri</name>
    <dbReference type="NCBI Taxonomy" id="1220188"/>
    <lineage>
        <taxon>Eukaryota</taxon>
        <taxon>Fungi</taxon>
        <taxon>Dikarya</taxon>
        <taxon>Ascomycota</taxon>
        <taxon>Pezizomycotina</taxon>
        <taxon>Eurotiomycetes</taxon>
        <taxon>Eurotiomycetidae</taxon>
        <taxon>Eurotiales</taxon>
        <taxon>Aspergillaceae</taxon>
        <taxon>Aspergillus</taxon>
        <taxon>Aspergillus subgen. Circumdati</taxon>
    </lineage>
</organism>
<reference evidence="2 3" key="1">
    <citation type="submission" date="2019-03" db="EMBL/GenBank/DDBJ databases">
        <title>The genome sequence of a newly discovered highly antifungal drug resistant Aspergillus species, Aspergillus tanneri NIH 1004.</title>
        <authorList>
            <person name="Mounaud S."/>
            <person name="Singh I."/>
            <person name="Joardar V."/>
            <person name="Pakala S."/>
            <person name="Pakala S."/>
            <person name="Venepally P."/>
            <person name="Hoover J."/>
            <person name="Nierman W."/>
            <person name="Chung J."/>
            <person name="Losada L."/>
        </authorList>
    </citation>
    <scope>NUCLEOTIDE SEQUENCE [LARGE SCALE GENOMIC DNA]</scope>
    <source>
        <strain evidence="2 3">NIH1004</strain>
    </source>
</reference>